<keyword evidence="2" id="KW-1185">Reference proteome</keyword>
<accession>A0ABQ6LS41</accession>
<proteinExistence type="predicted"/>
<reference evidence="1 2" key="1">
    <citation type="submission" date="2023-04" db="EMBL/GenBank/DDBJ databases">
        <title>Marinoamorphus aggregata gen. nov., sp. Nov., isolate from tissue of brittle star Ophioplocus japonicus.</title>
        <authorList>
            <person name="Kawano K."/>
            <person name="Sawayama S."/>
            <person name="Nakagawa S."/>
        </authorList>
    </citation>
    <scope>NUCLEOTIDE SEQUENCE [LARGE SCALE GENOMIC DNA]</scope>
    <source>
        <strain evidence="1 2">NKW23</strain>
    </source>
</reference>
<gene>
    <name evidence="1" type="ORF">LNKW23_39650</name>
</gene>
<dbReference type="RefSeq" id="WP_285673850.1">
    <property type="nucleotide sequence ID" value="NZ_BSYI01000042.1"/>
</dbReference>
<comment type="caution">
    <text evidence="1">The sequence shown here is derived from an EMBL/GenBank/DDBJ whole genome shotgun (WGS) entry which is preliminary data.</text>
</comment>
<sequence length="156" mass="17308">MPIAYWISTELDLVYARHSGRLALQDYLATFRHYRADRNYRPGRAELIDQSTMTAIDTSLDDLRNLLDEVNRQFPGAGAGTPTVLWAPGDLAYAMSCRYRALASTVPGIEVVVEREEHRALAALGLPDRRLVDLLSRAAFMPADPLPPGRTTRPAG</sequence>
<dbReference type="Proteomes" id="UP001239909">
    <property type="component" value="Unassembled WGS sequence"/>
</dbReference>
<dbReference type="EMBL" id="BSYI01000042">
    <property type="protein sequence ID" value="GMG84749.1"/>
    <property type="molecule type" value="Genomic_DNA"/>
</dbReference>
<evidence type="ECO:0000313" key="1">
    <source>
        <dbReference type="EMBL" id="GMG84749.1"/>
    </source>
</evidence>
<name>A0ABQ6LS41_9RHOB</name>
<protein>
    <submittedName>
        <fullName evidence="1">Uncharacterized protein</fullName>
    </submittedName>
</protein>
<evidence type="ECO:0000313" key="2">
    <source>
        <dbReference type="Proteomes" id="UP001239909"/>
    </source>
</evidence>
<organism evidence="1 2">
    <name type="scientific">Paralimibaculum aggregatum</name>
    <dbReference type="NCBI Taxonomy" id="3036245"/>
    <lineage>
        <taxon>Bacteria</taxon>
        <taxon>Pseudomonadati</taxon>
        <taxon>Pseudomonadota</taxon>
        <taxon>Alphaproteobacteria</taxon>
        <taxon>Rhodobacterales</taxon>
        <taxon>Paracoccaceae</taxon>
        <taxon>Paralimibaculum</taxon>
    </lineage>
</organism>